<dbReference type="KEGG" id="dqu:106740552"/>
<dbReference type="SUPFAM" id="SSF100910">
    <property type="entry name" value="Chemosensory protein Csp2"/>
    <property type="match status" value="1"/>
</dbReference>
<feature type="chain" id="PRO_5027597328" evidence="1">
    <location>
        <begin position="22"/>
        <end position="119"/>
    </location>
</feature>
<dbReference type="AlphaFoldDB" id="A0A6P3WN08"/>
<dbReference type="Proteomes" id="UP000515204">
    <property type="component" value="Unplaced"/>
</dbReference>
<dbReference type="InterPro" id="IPR036682">
    <property type="entry name" value="OS_D_A10/PebIII_sf"/>
</dbReference>
<dbReference type="InterPro" id="IPR005055">
    <property type="entry name" value="A10/PebIII"/>
</dbReference>
<evidence type="ECO:0000313" key="2">
    <source>
        <dbReference type="Proteomes" id="UP000515204"/>
    </source>
</evidence>
<dbReference type="PANTHER" id="PTHR11257:SF13">
    <property type="entry name" value="GEO07322P1"/>
    <property type="match status" value="1"/>
</dbReference>
<dbReference type="Gene3D" id="1.10.2080.10">
    <property type="entry name" value="Insect odorant-binding protein A10/Ejaculatory bulb-specific protein 3"/>
    <property type="match status" value="1"/>
</dbReference>
<gene>
    <name evidence="3" type="primary">LOC106740552</name>
</gene>
<reference evidence="3" key="1">
    <citation type="submission" date="2025-08" db="UniProtKB">
        <authorList>
            <consortium name="RefSeq"/>
        </authorList>
    </citation>
    <scope>IDENTIFICATION</scope>
</reference>
<keyword evidence="2" id="KW-1185">Reference proteome</keyword>
<proteinExistence type="predicted"/>
<feature type="signal peptide" evidence="1">
    <location>
        <begin position="1"/>
        <end position="21"/>
    </location>
</feature>
<organism evidence="2 3">
    <name type="scientific">Dinoponera quadriceps</name>
    <name type="common">South American ant</name>
    <dbReference type="NCBI Taxonomy" id="609295"/>
    <lineage>
        <taxon>Eukaryota</taxon>
        <taxon>Metazoa</taxon>
        <taxon>Ecdysozoa</taxon>
        <taxon>Arthropoda</taxon>
        <taxon>Hexapoda</taxon>
        <taxon>Insecta</taxon>
        <taxon>Pterygota</taxon>
        <taxon>Neoptera</taxon>
        <taxon>Endopterygota</taxon>
        <taxon>Hymenoptera</taxon>
        <taxon>Apocrita</taxon>
        <taxon>Aculeata</taxon>
        <taxon>Formicoidea</taxon>
        <taxon>Formicidae</taxon>
        <taxon>Ponerinae</taxon>
        <taxon>Ponerini</taxon>
        <taxon>Dinoponera</taxon>
    </lineage>
</organism>
<protein>
    <submittedName>
        <fullName evidence="3">Ejaculatory bulb-specific protein 3-like</fullName>
    </submittedName>
</protein>
<dbReference type="Pfam" id="PF03392">
    <property type="entry name" value="OS-D"/>
    <property type="match status" value="1"/>
</dbReference>
<dbReference type="PANTHER" id="PTHR11257">
    <property type="entry name" value="CHEMOSENSORY PROTEIN-RELATED"/>
    <property type="match status" value="1"/>
</dbReference>
<evidence type="ECO:0000256" key="1">
    <source>
        <dbReference type="SAM" id="SignalP"/>
    </source>
</evidence>
<keyword evidence="1" id="KW-0732">Signal</keyword>
<dbReference type="OrthoDB" id="8183954at2759"/>
<accession>A0A6P3WN08</accession>
<dbReference type="RefSeq" id="XP_014467207.1">
    <property type="nucleotide sequence ID" value="XM_014611721.1"/>
</dbReference>
<name>A0A6P3WN08_DINQU</name>
<dbReference type="GeneID" id="106740552"/>
<evidence type="ECO:0000313" key="3">
    <source>
        <dbReference type="RefSeq" id="XP_014467207.1"/>
    </source>
</evidence>
<sequence>MARLISIVAIIGIALVSVLTAEELYSDKYDDIDVSGILENERLRNEYYSCFMDQGPCPTENMKFYKNLISEAIVTKCQKCTEKQKENLDKVTDWYTQNKPEDWNAIVEKAVKDLKDKNA</sequence>